<keyword evidence="1" id="KW-0472">Membrane</keyword>
<dbReference type="Proteomes" id="UP000032452">
    <property type="component" value="Unassembled WGS sequence"/>
</dbReference>
<dbReference type="InterPro" id="IPR002656">
    <property type="entry name" value="Acyl_transf_3_dom"/>
</dbReference>
<feature type="transmembrane region" description="Helical" evidence="1">
    <location>
        <begin position="223"/>
        <end position="243"/>
    </location>
</feature>
<feature type="transmembrane region" description="Helical" evidence="1">
    <location>
        <begin position="343"/>
        <end position="370"/>
    </location>
</feature>
<feature type="transmembrane region" description="Helical" evidence="1">
    <location>
        <begin position="12"/>
        <end position="30"/>
    </location>
</feature>
<sequence>MKISKNEFNILNLTNFCKGIAIAWVVLVHYQGQWFGWQGVHIFIVLSGFGLTYSCLSRNENPQGKAWYFRRIRKLLPVYWLTVLCSLPLLIILQMFQGEIKPNVVQTFLDFFLLRNFFEQFMSGPTSAFWYVPFILSCYLVFPLLYSFLRKCSTIWDYLLFLSAVSIIEFVYRALAIYWLDGLPIIYSHSQFFGLFPDPVAPLDRHPDQIFGLFQRRAPFGFFPSRIAEFTLGALAAVALIRDNHKVNQTLLNRYTGLVGMLIWIVGQVLLCVGLWGWIFADFVISLGSILWILYLAYFCQKFISNVFKWVTLLGVWSYYIYLTHEPFIRALRRIVLKLFSEGINLSTGTASVLIFGLTIALVYVASWLIQKFDRSKIPDQVVHKMSRLLD</sequence>
<dbReference type="InterPro" id="IPR050879">
    <property type="entry name" value="Acyltransferase_3"/>
</dbReference>
<reference evidence="3 4" key="1">
    <citation type="submission" date="2015-02" db="EMBL/GenBank/DDBJ databases">
        <title>Draft genome of a novel marine cyanobacterium (Chroococcales) isolated from South Atlantic Ocean.</title>
        <authorList>
            <person name="Rigonato J."/>
            <person name="Alvarenga D.O."/>
            <person name="Branco L.H."/>
            <person name="Varani A.M."/>
            <person name="Brandini F.P."/>
            <person name="Fiore M.F."/>
        </authorList>
    </citation>
    <scope>NUCLEOTIDE SEQUENCE [LARGE SCALE GENOMIC DNA]</scope>
    <source>
        <strain evidence="3 4">CENA595</strain>
    </source>
</reference>
<dbReference type="EMBL" id="JYON01000020">
    <property type="protein sequence ID" value="KJH70617.1"/>
    <property type="molecule type" value="Genomic_DNA"/>
</dbReference>
<feature type="transmembrane region" description="Helical" evidence="1">
    <location>
        <begin position="307"/>
        <end position="323"/>
    </location>
</feature>
<name>A0A0D8ZQJ0_9CYAN</name>
<dbReference type="PANTHER" id="PTHR23028:SF53">
    <property type="entry name" value="ACYL_TRANSF_3 DOMAIN-CONTAINING PROTEIN"/>
    <property type="match status" value="1"/>
</dbReference>
<feature type="transmembrane region" description="Helical" evidence="1">
    <location>
        <begin position="128"/>
        <end position="146"/>
    </location>
</feature>
<dbReference type="OrthoDB" id="439502at2"/>
<dbReference type="Pfam" id="PF01757">
    <property type="entry name" value="Acyl_transf_3"/>
    <property type="match status" value="1"/>
</dbReference>
<dbReference type="GO" id="GO:0016020">
    <property type="term" value="C:membrane"/>
    <property type="evidence" value="ECO:0007669"/>
    <property type="project" value="TreeGrafter"/>
</dbReference>
<feature type="transmembrane region" description="Helical" evidence="1">
    <location>
        <begin position="77"/>
        <end position="96"/>
    </location>
</feature>
<dbReference type="GO" id="GO:0016747">
    <property type="term" value="F:acyltransferase activity, transferring groups other than amino-acyl groups"/>
    <property type="evidence" value="ECO:0007669"/>
    <property type="project" value="InterPro"/>
</dbReference>
<keyword evidence="4" id="KW-1185">Reference proteome</keyword>
<gene>
    <name evidence="3" type="ORF">UH38_17055</name>
</gene>
<dbReference type="AlphaFoldDB" id="A0A0D8ZQJ0"/>
<feature type="transmembrane region" description="Helical" evidence="1">
    <location>
        <begin position="36"/>
        <end position="56"/>
    </location>
</feature>
<evidence type="ECO:0000313" key="3">
    <source>
        <dbReference type="EMBL" id="KJH70617.1"/>
    </source>
</evidence>
<keyword evidence="1" id="KW-0812">Transmembrane</keyword>
<feature type="transmembrane region" description="Helical" evidence="1">
    <location>
        <begin position="283"/>
        <end position="300"/>
    </location>
</feature>
<evidence type="ECO:0000256" key="1">
    <source>
        <dbReference type="SAM" id="Phobius"/>
    </source>
</evidence>
<protein>
    <recommendedName>
        <fullName evidence="2">Acyltransferase 3 domain-containing protein</fullName>
    </recommendedName>
</protein>
<evidence type="ECO:0000259" key="2">
    <source>
        <dbReference type="Pfam" id="PF01757"/>
    </source>
</evidence>
<feature type="transmembrane region" description="Helical" evidence="1">
    <location>
        <begin position="158"/>
        <end position="180"/>
    </location>
</feature>
<evidence type="ECO:0000313" key="4">
    <source>
        <dbReference type="Proteomes" id="UP000032452"/>
    </source>
</evidence>
<accession>A0A0D8ZQJ0</accession>
<comment type="caution">
    <text evidence="3">The sequence shown here is derived from an EMBL/GenBank/DDBJ whole genome shotgun (WGS) entry which is preliminary data.</text>
</comment>
<dbReference type="PANTHER" id="PTHR23028">
    <property type="entry name" value="ACETYLTRANSFERASE"/>
    <property type="match status" value="1"/>
</dbReference>
<dbReference type="STRING" id="1618023.UH38_17055"/>
<keyword evidence="1" id="KW-1133">Transmembrane helix</keyword>
<feature type="transmembrane region" description="Helical" evidence="1">
    <location>
        <begin position="255"/>
        <end position="277"/>
    </location>
</feature>
<feature type="domain" description="Acyltransferase 3" evidence="2">
    <location>
        <begin position="16"/>
        <end position="367"/>
    </location>
</feature>
<proteinExistence type="predicted"/>
<dbReference type="RefSeq" id="WP_045055891.1">
    <property type="nucleotide sequence ID" value="NZ_CAWMDP010000007.1"/>
</dbReference>
<dbReference type="GO" id="GO:0000271">
    <property type="term" value="P:polysaccharide biosynthetic process"/>
    <property type="evidence" value="ECO:0007669"/>
    <property type="project" value="TreeGrafter"/>
</dbReference>
<organism evidence="3 4">
    <name type="scientific">Aliterella atlantica CENA595</name>
    <dbReference type="NCBI Taxonomy" id="1618023"/>
    <lineage>
        <taxon>Bacteria</taxon>
        <taxon>Bacillati</taxon>
        <taxon>Cyanobacteriota</taxon>
        <taxon>Cyanophyceae</taxon>
        <taxon>Chroococcidiopsidales</taxon>
        <taxon>Aliterellaceae</taxon>
        <taxon>Aliterella</taxon>
    </lineage>
</organism>